<dbReference type="GO" id="GO:0006107">
    <property type="term" value="P:oxaloacetate metabolic process"/>
    <property type="evidence" value="ECO:0007669"/>
    <property type="project" value="TreeGrafter"/>
</dbReference>
<keyword evidence="3 8" id="KW-0547">Nucleotide-binding</keyword>
<keyword evidence="8" id="KW-0963">Cytoplasm</keyword>
<dbReference type="SUPFAM" id="SSF53795">
    <property type="entry name" value="PEP carboxykinase-like"/>
    <property type="match status" value="1"/>
</dbReference>
<dbReference type="GO" id="GO:0006094">
    <property type="term" value="P:gluconeogenesis"/>
    <property type="evidence" value="ECO:0007669"/>
    <property type="project" value="UniProtKB-UniRule"/>
</dbReference>
<comment type="subunit">
    <text evidence="8">Monomer.</text>
</comment>
<dbReference type="GO" id="GO:0004613">
    <property type="term" value="F:phosphoenolpyruvate carboxykinase (GTP) activity"/>
    <property type="evidence" value="ECO:0007669"/>
    <property type="project" value="UniProtKB-UniRule"/>
</dbReference>
<evidence type="ECO:0000256" key="8">
    <source>
        <dbReference type="HAMAP-Rule" id="MF_00452"/>
    </source>
</evidence>
<comment type="function">
    <text evidence="8">Catalyzes the conversion of oxaloacetate (OAA) to phosphoenolpyruvate (PEP), the rate-limiting step in the metabolic pathway that produces glucose from lactate and other precursors derived from the citric acid cycle.</text>
</comment>
<gene>
    <name evidence="8 11" type="primary">pckG</name>
    <name evidence="11" type="ordered locus">CSE_06720</name>
</gene>
<dbReference type="UniPathway" id="UPA00138"/>
<feature type="binding site" evidence="8">
    <location>
        <position position="248"/>
    </location>
    <ligand>
        <name>Mn(2+)</name>
        <dbReference type="ChEBI" id="CHEBI:29035"/>
    </ligand>
</feature>
<feature type="binding site" evidence="8">
    <location>
        <position position="229"/>
    </location>
    <ligand>
        <name>Mn(2+)</name>
        <dbReference type="ChEBI" id="CHEBI:29035"/>
    </ligand>
</feature>
<dbReference type="GO" id="GO:0042594">
    <property type="term" value="P:response to starvation"/>
    <property type="evidence" value="ECO:0007669"/>
    <property type="project" value="TreeGrafter"/>
</dbReference>
<keyword evidence="6 8" id="KW-0464">Manganese</keyword>
<dbReference type="GO" id="GO:0030145">
    <property type="term" value="F:manganese ion binding"/>
    <property type="evidence" value="ECO:0007669"/>
    <property type="project" value="UniProtKB-UniRule"/>
</dbReference>
<comment type="similarity">
    <text evidence="1 8">Belongs to the phosphoenolpyruvate carboxykinase [GTP] family.</text>
</comment>
<dbReference type="PANTHER" id="PTHR11561">
    <property type="entry name" value="PHOSPHOENOLPYRUVATE CARBOXYKINASE"/>
    <property type="match status" value="1"/>
</dbReference>
<dbReference type="PANTHER" id="PTHR11561:SF0">
    <property type="entry name" value="PHOSPHOENOLPYRUVATE CARBOXYKINASE [GTP]-RELATED"/>
    <property type="match status" value="1"/>
</dbReference>
<dbReference type="InterPro" id="IPR008210">
    <property type="entry name" value="PEP_carboxykinase_N"/>
</dbReference>
<comment type="cofactor">
    <cofactor evidence="8">
        <name>Mn(2+)</name>
        <dbReference type="ChEBI" id="CHEBI:29035"/>
    </cofactor>
    <text evidence="8">Binds 1 Mn(2+) ion per subunit.</text>
</comment>
<comment type="catalytic activity">
    <reaction evidence="8">
        <text>oxaloacetate + GTP = phosphoenolpyruvate + GDP + CO2</text>
        <dbReference type="Rhea" id="RHEA:10388"/>
        <dbReference type="ChEBI" id="CHEBI:16452"/>
        <dbReference type="ChEBI" id="CHEBI:16526"/>
        <dbReference type="ChEBI" id="CHEBI:37565"/>
        <dbReference type="ChEBI" id="CHEBI:58189"/>
        <dbReference type="ChEBI" id="CHEBI:58702"/>
        <dbReference type="EC" id="4.1.1.32"/>
    </reaction>
</comment>
<dbReference type="Gene3D" id="3.40.449.10">
    <property type="entry name" value="Phosphoenolpyruvate Carboxykinase, domain 1"/>
    <property type="match status" value="1"/>
</dbReference>
<dbReference type="NCBIfam" id="NF003253">
    <property type="entry name" value="PRK04210.1"/>
    <property type="match status" value="1"/>
</dbReference>
<dbReference type="RefSeq" id="WP_014453201.1">
    <property type="nucleotide sequence ID" value="NC_017096.1"/>
</dbReference>
<feature type="binding site" evidence="8">
    <location>
        <position position="387"/>
    </location>
    <ligand>
        <name>GTP</name>
        <dbReference type="ChEBI" id="CHEBI:37565"/>
    </ligand>
</feature>
<feature type="binding site" evidence="8">
    <location>
        <begin position="220"/>
        <end position="222"/>
    </location>
    <ligand>
        <name>substrate</name>
    </ligand>
</feature>
<dbReference type="InterPro" id="IPR013035">
    <property type="entry name" value="PEP_carboxykinase_C"/>
</dbReference>
<dbReference type="GO" id="GO:0033993">
    <property type="term" value="P:response to lipid"/>
    <property type="evidence" value="ECO:0007669"/>
    <property type="project" value="TreeGrafter"/>
</dbReference>
<keyword evidence="4 8" id="KW-0210">Decarboxylase</keyword>
<dbReference type="OrthoDB" id="9758871at2"/>
<feature type="binding site" evidence="8">
    <location>
        <begin position="271"/>
        <end position="276"/>
    </location>
    <ligand>
        <name>GTP</name>
        <dbReference type="ChEBI" id="CHEBI:37565"/>
    </ligand>
</feature>
<proteinExistence type="inferred from homology"/>
<dbReference type="InterPro" id="IPR018091">
    <property type="entry name" value="PEP_carboxykin_GTP_CS"/>
</dbReference>
<dbReference type="Pfam" id="PF00821">
    <property type="entry name" value="PEPCK_GTP"/>
    <property type="match status" value="1"/>
</dbReference>
<dbReference type="InterPro" id="IPR008209">
    <property type="entry name" value="PEP_carboxykinase_GTP"/>
</dbReference>
<dbReference type="Gene3D" id="3.90.228.20">
    <property type="match status" value="1"/>
</dbReference>
<dbReference type="Gene3D" id="2.170.8.10">
    <property type="entry name" value="Phosphoenolpyruvate Carboxykinase, domain 2"/>
    <property type="match status" value="1"/>
</dbReference>
<comment type="subcellular location">
    <subcellularLocation>
        <location evidence="8">Cytoplasm</location>
    </subcellularLocation>
</comment>
<dbReference type="EMBL" id="AP012051">
    <property type="protein sequence ID" value="BAL80798.1"/>
    <property type="molecule type" value="Genomic_DNA"/>
</dbReference>
<dbReference type="SUPFAM" id="SSF68923">
    <property type="entry name" value="PEP carboxykinase N-terminal domain"/>
    <property type="match status" value="1"/>
</dbReference>
<dbReference type="InterPro" id="IPR035078">
    <property type="entry name" value="PEP_carboxykinase_GTP_N"/>
</dbReference>
<feature type="binding site" evidence="8">
    <location>
        <position position="418"/>
    </location>
    <ligand>
        <name>GTP</name>
        <dbReference type="ChEBI" id="CHEBI:37565"/>
    </ligand>
</feature>
<dbReference type="GO" id="GO:0005829">
    <property type="term" value="C:cytosol"/>
    <property type="evidence" value="ECO:0007669"/>
    <property type="project" value="TreeGrafter"/>
</dbReference>
<dbReference type="GO" id="GO:0071333">
    <property type="term" value="P:cellular response to glucose stimulus"/>
    <property type="evidence" value="ECO:0007669"/>
    <property type="project" value="TreeGrafter"/>
</dbReference>
<evidence type="ECO:0000313" key="11">
    <source>
        <dbReference type="EMBL" id="BAL80798.1"/>
    </source>
</evidence>
<evidence type="ECO:0000256" key="7">
    <source>
        <dbReference type="ARBA" id="ARBA00023239"/>
    </source>
</evidence>
<sequence length="624" mass="71745">MENILKEKLDEVSLKKLEAIENPTVLEFISKYVSLCNPKSIFVSDGSPEDINFIRKKALEDGEEMPLKIKGHTVHFDSYYDQGRDKRNTKILLDEGEYLDPVIETGDRKLLTEEVHKILRNIMFGRTMYVLFYVLGPENSPFTIPAIQLTDSPYVAHSENILYRQGYNEFLRKGRSLTRFFKFVHSEGELDERKTSKNLDKRRVYIDLKDEIVYSCNTQYGGNTIGLKKLAMRLAIKRASLEGWLTEHMLLMGVNGPNGRVSYFAGAFPSMCGKTSTAMLKGERIVGDDISYIREINGVAKAVNVEKGMFGIIQGINSKDDPIQWKALHTPNEIIFSNVLVYDEGSVYWVAHDGSIPERGINHSGEWFRGKKDEKGNEIPPSHPNARFTLHLEILENVDENLHNPNGVEVSGIIYGGRDSDTWNPVCEAFDWEHGIVLKGASIESETTAATLGKVGVREFNPMSNLDFLSIPIGKYIEINLEFGKKLKKVPKIFGVNYFLKDENGRFLNDKNDKKVWLKWMEKRVHGEVRVLKTPVGFMPLYEDLKVLFKQYLGKDYTEDEYVKQFTLRVNENLSKIERLRKIYSDLKFVPARVFELYDEEEKRLKEAQSKFGNYIEPYKFEVV</sequence>
<evidence type="ECO:0000256" key="2">
    <source>
        <dbReference type="ARBA" id="ARBA00022723"/>
    </source>
</evidence>
<dbReference type="GO" id="GO:0005525">
    <property type="term" value="F:GTP binding"/>
    <property type="evidence" value="ECO:0007669"/>
    <property type="project" value="UniProtKB-UniRule"/>
</dbReference>
<keyword evidence="8" id="KW-0312">Gluconeogenesis</keyword>
<feature type="binding site" evidence="8">
    <location>
        <begin position="385"/>
        <end position="387"/>
    </location>
    <ligand>
        <name>substrate</name>
    </ligand>
</feature>
<feature type="binding site" evidence="8">
    <location>
        <position position="84"/>
    </location>
    <ligand>
        <name>substrate</name>
    </ligand>
</feature>
<organism evidence="11 12">
    <name type="scientific">Caldisericum exile (strain DSM 21853 / NBRC 104410 / AZM16c01)</name>
    <dbReference type="NCBI Taxonomy" id="511051"/>
    <lineage>
        <taxon>Bacteria</taxon>
        <taxon>Pseudomonadati</taxon>
        <taxon>Caldisericota/Cryosericota group</taxon>
        <taxon>Caldisericota</taxon>
        <taxon>Caldisericia</taxon>
        <taxon>Caldisericales</taxon>
        <taxon>Caldisericaceae</taxon>
        <taxon>Caldisericum</taxon>
    </lineage>
</organism>
<accession>A0A7U6GE94</accession>
<dbReference type="EC" id="4.1.1.32" evidence="8"/>
<dbReference type="PROSITE" id="PS00505">
    <property type="entry name" value="PEPCK_GTP"/>
    <property type="match status" value="1"/>
</dbReference>
<comment type="pathway">
    <text evidence="8">Carbohydrate biosynthesis; gluconeogenesis.</text>
</comment>
<dbReference type="Pfam" id="PF17297">
    <property type="entry name" value="PEPCK_N"/>
    <property type="match status" value="1"/>
</dbReference>
<evidence type="ECO:0000256" key="5">
    <source>
        <dbReference type="ARBA" id="ARBA00023134"/>
    </source>
</evidence>
<keyword evidence="7 8" id="KW-0456">Lyase</keyword>
<evidence type="ECO:0000256" key="3">
    <source>
        <dbReference type="ARBA" id="ARBA00022741"/>
    </source>
</evidence>
<comment type="caution">
    <text evidence="8">Lacks conserved residue(s) required for the propagation of feature annotation.</text>
</comment>
<keyword evidence="5 8" id="KW-0342">GTP-binding</keyword>
<reference evidence="11 12" key="1">
    <citation type="submission" date="2011-01" db="EMBL/GenBank/DDBJ databases">
        <title>Whole genome sequence of Caldisericum exile AZM16c01.</title>
        <authorList>
            <person name="Narita-Yamada S."/>
            <person name="Kawakoshi A."/>
            <person name="Nakamura S."/>
            <person name="Sasagawa M."/>
            <person name="Fukada J."/>
            <person name="Sekine M."/>
            <person name="Kato Y."/>
            <person name="Fukai R."/>
            <person name="Sasaki K."/>
            <person name="Hanamaki A."/>
            <person name="Narita H."/>
            <person name="Konno Y."/>
            <person name="Mori K."/>
            <person name="Yamazaki S."/>
            <person name="Suzuki K."/>
            <person name="Fujita N."/>
        </authorList>
    </citation>
    <scope>NUCLEOTIDE SEQUENCE [LARGE SCALE GENOMIC DNA]</scope>
    <source>
        <strain evidence="12">DSM 21853 / NBRC 104410 / AZM16c01</strain>
    </source>
</reference>
<dbReference type="InterPro" id="IPR035077">
    <property type="entry name" value="PEP_carboxykinase_GTP_C"/>
</dbReference>
<keyword evidence="2 8" id="KW-0479">Metal-binding</keyword>
<feature type="domain" description="Phosphoenolpyruvate carboxykinase GTP-utilising N-terminal" evidence="10">
    <location>
        <begin position="27"/>
        <end position="239"/>
    </location>
</feature>
<dbReference type="GO" id="GO:0046327">
    <property type="term" value="P:glycerol biosynthetic process from pyruvate"/>
    <property type="evidence" value="ECO:0007669"/>
    <property type="project" value="TreeGrafter"/>
</dbReference>
<name>A0A7U6GE94_CALEA</name>
<keyword evidence="12" id="KW-1185">Reference proteome</keyword>
<feature type="binding site" evidence="8">
    <location>
        <position position="289"/>
    </location>
    <ligand>
        <name>Mn(2+)</name>
        <dbReference type="ChEBI" id="CHEBI:29035"/>
    </ligand>
</feature>
<evidence type="ECO:0000259" key="10">
    <source>
        <dbReference type="Pfam" id="PF17297"/>
    </source>
</evidence>
<evidence type="ECO:0000256" key="1">
    <source>
        <dbReference type="ARBA" id="ARBA00005796"/>
    </source>
</evidence>
<dbReference type="KEGG" id="cex:CSE_06720"/>
<feature type="domain" description="Phosphoenolpyruvate carboxykinase C-terminal P-loop" evidence="9">
    <location>
        <begin position="244"/>
        <end position="604"/>
    </location>
</feature>
<dbReference type="PIRSF" id="PIRSF001348">
    <property type="entry name" value="PEP_carboxykinase_GTP"/>
    <property type="match status" value="1"/>
</dbReference>
<dbReference type="AlphaFoldDB" id="A0A7U6GE94"/>
<dbReference type="HAMAP" id="MF_00452">
    <property type="entry name" value="PEPCK_GTP"/>
    <property type="match status" value="1"/>
</dbReference>
<dbReference type="Proteomes" id="UP000004793">
    <property type="component" value="Chromosome"/>
</dbReference>
<dbReference type="GO" id="GO:0019543">
    <property type="term" value="P:propionate catabolic process"/>
    <property type="evidence" value="ECO:0007669"/>
    <property type="project" value="TreeGrafter"/>
</dbReference>
<evidence type="ECO:0000256" key="4">
    <source>
        <dbReference type="ARBA" id="ARBA00022793"/>
    </source>
</evidence>
<feature type="binding site" evidence="8">
    <location>
        <position position="270"/>
    </location>
    <ligand>
        <name>substrate</name>
    </ligand>
</feature>
<protein>
    <recommendedName>
        <fullName evidence="8">Phosphoenolpyruvate carboxykinase [GTP]</fullName>
        <shortName evidence="8">PEP carboxykinase</shortName>
        <shortName evidence="8">PEPCK</shortName>
        <ecNumber evidence="8">4.1.1.32</ecNumber>
    </recommendedName>
    <alternativeName>
        <fullName evidence="8">GTP-dependent phosphoenolpyruvate carboxykinase</fullName>
        <shortName evidence="8">GTP-PEPCK</shortName>
    </alternativeName>
</protein>
<feature type="active site" evidence="8">
    <location>
        <position position="272"/>
    </location>
</feature>
<evidence type="ECO:0000259" key="9">
    <source>
        <dbReference type="Pfam" id="PF00821"/>
    </source>
</evidence>
<evidence type="ECO:0000256" key="6">
    <source>
        <dbReference type="ARBA" id="ARBA00023211"/>
    </source>
</evidence>
<evidence type="ECO:0000313" key="12">
    <source>
        <dbReference type="Proteomes" id="UP000004793"/>
    </source>
</evidence>